<evidence type="ECO:0000256" key="5">
    <source>
        <dbReference type="ARBA" id="ARBA00034078"/>
    </source>
</evidence>
<dbReference type="SUPFAM" id="SSF50022">
    <property type="entry name" value="ISP domain"/>
    <property type="match status" value="1"/>
</dbReference>
<dbReference type="STRING" id="1307761.L21SP2_0864"/>
<dbReference type="Pfam" id="PF00355">
    <property type="entry name" value="Rieske"/>
    <property type="match status" value="1"/>
</dbReference>
<reference evidence="8 9" key="1">
    <citation type="journal article" date="2015" name="Stand. Genomic Sci.">
        <title>Complete genome sequence and description of Salinispira pacifica gen. nov., sp. nov., a novel spirochaete isolated form a hypersaline microbial mat.</title>
        <authorList>
            <person name="Ben Hania W."/>
            <person name="Joseph M."/>
            <person name="Schumann P."/>
            <person name="Bunk B."/>
            <person name="Fiebig A."/>
            <person name="Sproer C."/>
            <person name="Klenk H.P."/>
            <person name="Fardeau M.L."/>
            <person name="Spring S."/>
        </authorList>
    </citation>
    <scope>NUCLEOTIDE SEQUENCE [LARGE SCALE GENOMIC DNA]</scope>
    <source>
        <strain evidence="8 9">L21-RPul-D2</strain>
    </source>
</reference>
<dbReference type="Proteomes" id="UP000018680">
    <property type="component" value="Chromosome"/>
</dbReference>
<protein>
    <submittedName>
        <fullName evidence="8">Ferredoxin, 2Fe-2S</fullName>
    </submittedName>
</protein>
<evidence type="ECO:0000256" key="1">
    <source>
        <dbReference type="ARBA" id="ARBA00022714"/>
    </source>
</evidence>
<organism evidence="8 9">
    <name type="scientific">Salinispira pacifica</name>
    <dbReference type="NCBI Taxonomy" id="1307761"/>
    <lineage>
        <taxon>Bacteria</taxon>
        <taxon>Pseudomonadati</taxon>
        <taxon>Spirochaetota</taxon>
        <taxon>Spirochaetia</taxon>
        <taxon>Spirochaetales</taxon>
        <taxon>Spirochaetaceae</taxon>
        <taxon>Salinispira</taxon>
    </lineage>
</organism>
<keyword evidence="1" id="KW-0001">2Fe-2S</keyword>
<evidence type="ECO:0000313" key="8">
    <source>
        <dbReference type="EMBL" id="AHC14284.1"/>
    </source>
</evidence>
<dbReference type="InterPro" id="IPR036922">
    <property type="entry name" value="Rieske_2Fe-2S_sf"/>
</dbReference>
<dbReference type="GO" id="GO:0046872">
    <property type="term" value="F:metal ion binding"/>
    <property type="evidence" value="ECO:0007669"/>
    <property type="project" value="UniProtKB-KW"/>
</dbReference>
<comment type="similarity">
    <text evidence="6">Belongs to the bacterial ring-hydroxylating dioxygenase ferredoxin component family.</text>
</comment>
<dbReference type="PANTHER" id="PTHR21496">
    <property type="entry name" value="FERREDOXIN-RELATED"/>
    <property type="match status" value="1"/>
</dbReference>
<keyword evidence="4" id="KW-0411">Iron-sulfur</keyword>
<keyword evidence="9" id="KW-1185">Reference proteome</keyword>
<evidence type="ECO:0000256" key="2">
    <source>
        <dbReference type="ARBA" id="ARBA00022723"/>
    </source>
</evidence>
<dbReference type="eggNOG" id="COG2146">
    <property type="taxonomic scope" value="Bacteria"/>
</dbReference>
<dbReference type="HOGENOM" id="CLU_055690_5_2_12"/>
<accession>V5WFE8</accession>
<feature type="domain" description="Rieske" evidence="7">
    <location>
        <begin position="12"/>
        <end position="106"/>
    </location>
</feature>
<evidence type="ECO:0000259" key="7">
    <source>
        <dbReference type="PROSITE" id="PS51296"/>
    </source>
</evidence>
<evidence type="ECO:0000256" key="4">
    <source>
        <dbReference type="ARBA" id="ARBA00023014"/>
    </source>
</evidence>
<name>V5WFE8_9SPIO</name>
<dbReference type="RefSeq" id="WP_024267215.1">
    <property type="nucleotide sequence ID" value="NC_023035.1"/>
</dbReference>
<dbReference type="OrthoDB" id="9800776at2"/>
<dbReference type="PANTHER" id="PTHR21496:SF0">
    <property type="entry name" value="RIESKE DOMAIN-CONTAINING PROTEIN"/>
    <property type="match status" value="1"/>
</dbReference>
<dbReference type="Gene3D" id="2.102.10.10">
    <property type="entry name" value="Rieske [2Fe-2S] iron-sulphur domain"/>
    <property type="match status" value="1"/>
</dbReference>
<dbReference type="AlphaFoldDB" id="V5WFE8"/>
<evidence type="ECO:0000313" key="9">
    <source>
        <dbReference type="Proteomes" id="UP000018680"/>
    </source>
</evidence>
<evidence type="ECO:0000256" key="3">
    <source>
        <dbReference type="ARBA" id="ARBA00023004"/>
    </source>
</evidence>
<proteinExistence type="inferred from homology"/>
<comment type="cofactor">
    <cofactor evidence="5">
        <name>[2Fe-2S] cluster</name>
        <dbReference type="ChEBI" id="CHEBI:190135"/>
    </cofactor>
</comment>
<sequence>MGLLSKKKKGSWVEVAELDSFRTSKEVKVGRHVYTIYKLEDGVYCTQGSCSHEYSPLVEGIVMKDKVFCEKHGSRFNIKTGEVIDYPATQNLKTYEVKVEEGKVFIKP</sequence>
<gene>
    <name evidence="8" type="ORF">L21SP2_0864</name>
</gene>
<dbReference type="GO" id="GO:0051537">
    <property type="term" value="F:2 iron, 2 sulfur cluster binding"/>
    <property type="evidence" value="ECO:0007669"/>
    <property type="project" value="UniProtKB-KW"/>
</dbReference>
<keyword evidence="3" id="KW-0408">Iron</keyword>
<dbReference type="EMBL" id="CP006939">
    <property type="protein sequence ID" value="AHC14284.1"/>
    <property type="molecule type" value="Genomic_DNA"/>
</dbReference>
<dbReference type="KEGG" id="slr:L21SP2_0864"/>
<evidence type="ECO:0000256" key="6">
    <source>
        <dbReference type="ARBA" id="ARBA00038001"/>
    </source>
</evidence>
<keyword evidence="2" id="KW-0479">Metal-binding</keyword>
<dbReference type="InterPro" id="IPR017941">
    <property type="entry name" value="Rieske_2Fe-2S"/>
</dbReference>
<dbReference type="PROSITE" id="PS51296">
    <property type="entry name" value="RIESKE"/>
    <property type="match status" value="1"/>
</dbReference>